<dbReference type="GO" id="GO:0005634">
    <property type="term" value="C:nucleus"/>
    <property type="evidence" value="ECO:0007669"/>
    <property type="project" value="UniProtKB-SubCell"/>
</dbReference>
<dbReference type="EMBL" id="JAVRRL010000011">
    <property type="protein sequence ID" value="KAK5115743.1"/>
    <property type="molecule type" value="Genomic_DNA"/>
</dbReference>
<gene>
    <name evidence="6" type="ORF">LTR62_000832</name>
</gene>
<dbReference type="GO" id="GO:0000124">
    <property type="term" value="C:SAGA complex"/>
    <property type="evidence" value="ECO:0007669"/>
    <property type="project" value="TreeGrafter"/>
</dbReference>
<evidence type="ECO:0000256" key="4">
    <source>
        <dbReference type="ARBA" id="ARBA00023242"/>
    </source>
</evidence>
<dbReference type="GO" id="GO:0003713">
    <property type="term" value="F:transcription coactivator activity"/>
    <property type="evidence" value="ECO:0007669"/>
    <property type="project" value="TreeGrafter"/>
</dbReference>
<organism evidence="6 7">
    <name type="scientific">Meristemomyces frigidus</name>
    <dbReference type="NCBI Taxonomy" id="1508187"/>
    <lineage>
        <taxon>Eukaryota</taxon>
        <taxon>Fungi</taxon>
        <taxon>Dikarya</taxon>
        <taxon>Ascomycota</taxon>
        <taxon>Pezizomycotina</taxon>
        <taxon>Dothideomycetes</taxon>
        <taxon>Dothideomycetidae</taxon>
        <taxon>Mycosphaerellales</taxon>
        <taxon>Teratosphaeriaceae</taxon>
        <taxon>Meristemomyces</taxon>
    </lineage>
</organism>
<proteinExistence type="predicted"/>
<comment type="caution">
    <text evidence="6">The sequence shown here is derived from an EMBL/GenBank/DDBJ whole genome shotgun (WGS) entry which is preliminary data.</text>
</comment>
<dbReference type="GO" id="GO:0006357">
    <property type="term" value="P:regulation of transcription by RNA polymerase II"/>
    <property type="evidence" value="ECO:0007669"/>
    <property type="project" value="TreeGrafter"/>
</dbReference>
<feature type="compositionally biased region" description="Low complexity" evidence="5">
    <location>
        <begin position="142"/>
        <end position="154"/>
    </location>
</feature>
<dbReference type="PANTHER" id="PTHR21277">
    <property type="entry name" value="TRANSCRIPTIONAL ADAPTER 1"/>
    <property type="match status" value="1"/>
</dbReference>
<feature type="compositionally biased region" description="Basic and acidic residues" evidence="5">
    <location>
        <begin position="155"/>
        <end position="170"/>
    </location>
</feature>
<evidence type="ECO:0000256" key="2">
    <source>
        <dbReference type="ARBA" id="ARBA00023015"/>
    </source>
</evidence>
<protein>
    <recommendedName>
        <fullName evidence="8">Transcriptional co-activator</fullName>
    </recommendedName>
</protein>
<keyword evidence="3" id="KW-0804">Transcription</keyword>
<dbReference type="Pfam" id="PF12767">
    <property type="entry name" value="SAGA-Tad1"/>
    <property type="match status" value="1"/>
</dbReference>
<dbReference type="AlphaFoldDB" id="A0AAN7YQT4"/>
<comment type="subcellular location">
    <subcellularLocation>
        <location evidence="1">Nucleus</location>
    </subcellularLocation>
</comment>
<evidence type="ECO:0000256" key="5">
    <source>
        <dbReference type="SAM" id="MobiDB-lite"/>
    </source>
</evidence>
<evidence type="ECO:0000313" key="7">
    <source>
        <dbReference type="Proteomes" id="UP001310890"/>
    </source>
</evidence>
<sequence length="447" mass="48801">MDPADLTLPIISPTFASKTIPAPQTNALRNVKAAVPRVDLEAIYTQLKSALADQWTDYKTAVNQFVLGNLNQNELTYVLQPLLTVTPTIASTPAISNTPTAPTSILHLHNALIISICANIYRDPPPTEVAPWVVATDKPTLSSKNASGASAGANDKAEERVKKETMSLHGRDRRRIKAMKEGGVPVNDGYKEILSYHHELAVKPPNQADFGAPQSAGAGLAKTNWDLEIRRRYAQPLASETLEFPTQSDIQNRIEPICAEEGLAGSTQSTVQACAELVEQAAEVFVKEMLSQLWSHVRSNAEGCVQTARYKRRFRKGEEEVERGVVQRNGAGKLPVEMEAQASRRPLDMDDLRVGLGVADHYLRSDRFLTEDIMLDRYADMNVSMGGPVTNGYGRPTINGKSSKIERATAPLVDDPMAIDEVSTWQGSTAANRMELLSVLDDCLAVG</sequence>
<dbReference type="PANTHER" id="PTHR21277:SF5">
    <property type="entry name" value="TRANSCRIPTIONAL ADAPTER 1"/>
    <property type="match status" value="1"/>
</dbReference>
<evidence type="ECO:0000256" key="1">
    <source>
        <dbReference type="ARBA" id="ARBA00004123"/>
    </source>
</evidence>
<reference evidence="6" key="1">
    <citation type="submission" date="2023-08" db="EMBL/GenBank/DDBJ databases">
        <title>Black Yeasts Isolated from many extreme environments.</title>
        <authorList>
            <person name="Coleine C."/>
            <person name="Stajich J.E."/>
            <person name="Selbmann L."/>
        </authorList>
    </citation>
    <scope>NUCLEOTIDE SEQUENCE</scope>
    <source>
        <strain evidence="6">CCFEE 5401</strain>
    </source>
</reference>
<evidence type="ECO:0008006" key="8">
    <source>
        <dbReference type="Google" id="ProtNLM"/>
    </source>
</evidence>
<dbReference type="InterPro" id="IPR024738">
    <property type="entry name" value="Hfi1/Tada1"/>
</dbReference>
<keyword evidence="4" id="KW-0539">Nucleus</keyword>
<feature type="region of interest" description="Disordered" evidence="5">
    <location>
        <begin position="141"/>
        <end position="170"/>
    </location>
</feature>
<accession>A0AAN7YQT4</accession>
<name>A0AAN7YQT4_9PEZI</name>
<keyword evidence="2" id="KW-0805">Transcription regulation</keyword>
<evidence type="ECO:0000256" key="3">
    <source>
        <dbReference type="ARBA" id="ARBA00023163"/>
    </source>
</evidence>
<dbReference type="Proteomes" id="UP001310890">
    <property type="component" value="Unassembled WGS sequence"/>
</dbReference>
<evidence type="ECO:0000313" key="6">
    <source>
        <dbReference type="EMBL" id="KAK5115743.1"/>
    </source>
</evidence>